<dbReference type="VEuPathDB" id="AmoebaDB:DICPUDRAFT_157047"/>
<evidence type="ECO:0000259" key="2">
    <source>
        <dbReference type="Pfam" id="PF25344"/>
    </source>
</evidence>
<dbReference type="GeneID" id="10507989"/>
<dbReference type="EMBL" id="GL871275">
    <property type="protein sequence ID" value="EGC31132.1"/>
    <property type="molecule type" value="Genomic_DNA"/>
</dbReference>
<dbReference type="eggNOG" id="ENOG502RIFN">
    <property type="taxonomic scope" value="Eukaryota"/>
</dbReference>
<sequence>MYIKCNTNVNYLFQKTTRASTQGISLYRNQQSQICLAIGKEGKKGVTSFKLEESLSKIYSDYVSDGKCTIELKLAGGSCTNILISKANPDELLNFLSILNIIMITPERSFEIDLGNQSNEEEEEE</sequence>
<dbReference type="Proteomes" id="UP000001064">
    <property type="component" value="Unassembled WGS sequence"/>
</dbReference>
<evidence type="ECO:0000256" key="1">
    <source>
        <dbReference type="ARBA" id="ARBA00023242"/>
    </source>
</evidence>
<gene>
    <name evidence="3" type="ORF">DICPUDRAFT_157047</name>
</gene>
<dbReference type="Pfam" id="PF25344">
    <property type="entry name" value="PH_LRR1"/>
    <property type="match status" value="1"/>
</dbReference>
<dbReference type="AlphaFoldDB" id="F0ZY49"/>
<dbReference type="InParanoid" id="F0ZY49"/>
<keyword evidence="1" id="KW-0539">Nucleus</keyword>
<keyword evidence="4" id="KW-1185">Reference proteome</keyword>
<dbReference type="RefSeq" id="XP_003292350.1">
    <property type="nucleotide sequence ID" value="XM_003292302.1"/>
</dbReference>
<protein>
    <recommendedName>
        <fullName evidence="2">PIF1/LRR1 pleckstrin homology domain-containing protein</fullName>
    </recommendedName>
</protein>
<organism evidence="3 4">
    <name type="scientific">Dictyostelium purpureum</name>
    <name type="common">Slime mold</name>
    <dbReference type="NCBI Taxonomy" id="5786"/>
    <lineage>
        <taxon>Eukaryota</taxon>
        <taxon>Amoebozoa</taxon>
        <taxon>Evosea</taxon>
        <taxon>Eumycetozoa</taxon>
        <taxon>Dictyostelia</taxon>
        <taxon>Dictyosteliales</taxon>
        <taxon>Dictyosteliaceae</taxon>
        <taxon>Dictyostelium</taxon>
    </lineage>
</organism>
<dbReference type="OMA" id="IEVECNT"/>
<dbReference type="OrthoDB" id="17912at2759"/>
<proteinExistence type="predicted"/>
<dbReference type="FunCoup" id="F0ZY49">
    <property type="interactions" value="743"/>
</dbReference>
<feature type="domain" description="PIF1/LRR1 pleckstrin homology" evidence="2">
    <location>
        <begin position="1"/>
        <end position="103"/>
    </location>
</feature>
<reference evidence="4" key="1">
    <citation type="journal article" date="2011" name="Genome Biol.">
        <title>Comparative genomics of the social amoebae Dictyostelium discoideum and Dictyostelium purpureum.</title>
        <authorList>
            <consortium name="US DOE Joint Genome Institute (JGI-PGF)"/>
            <person name="Sucgang R."/>
            <person name="Kuo A."/>
            <person name="Tian X."/>
            <person name="Salerno W."/>
            <person name="Parikh A."/>
            <person name="Feasley C.L."/>
            <person name="Dalin E."/>
            <person name="Tu H."/>
            <person name="Huang E."/>
            <person name="Barry K."/>
            <person name="Lindquist E."/>
            <person name="Shapiro H."/>
            <person name="Bruce D."/>
            <person name="Schmutz J."/>
            <person name="Salamov A."/>
            <person name="Fey P."/>
            <person name="Gaudet P."/>
            <person name="Anjard C."/>
            <person name="Babu M.M."/>
            <person name="Basu S."/>
            <person name="Bushmanova Y."/>
            <person name="van der Wel H."/>
            <person name="Katoh-Kurasawa M."/>
            <person name="Dinh C."/>
            <person name="Coutinho P.M."/>
            <person name="Saito T."/>
            <person name="Elias M."/>
            <person name="Schaap P."/>
            <person name="Kay R.R."/>
            <person name="Henrissat B."/>
            <person name="Eichinger L."/>
            <person name="Rivero F."/>
            <person name="Putnam N.H."/>
            <person name="West C.M."/>
            <person name="Loomis W.F."/>
            <person name="Chisholm R.L."/>
            <person name="Shaulsky G."/>
            <person name="Strassmann J.E."/>
            <person name="Queller D.C."/>
            <person name="Kuspa A."/>
            <person name="Grigoriev I.V."/>
        </authorList>
    </citation>
    <scope>NUCLEOTIDE SEQUENCE [LARGE SCALE GENOMIC DNA]</scope>
    <source>
        <strain evidence="4">QSDP1</strain>
    </source>
</reference>
<dbReference type="KEGG" id="dpp:DICPUDRAFT_157047"/>
<dbReference type="InterPro" id="IPR057437">
    <property type="entry name" value="PIF1/LRR1_PH"/>
</dbReference>
<name>F0ZY49_DICPU</name>
<evidence type="ECO:0000313" key="3">
    <source>
        <dbReference type="EMBL" id="EGC31132.1"/>
    </source>
</evidence>
<evidence type="ECO:0000313" key="4">
    <source>
        <dbReference type="Proteomes" id="UP000001064"/>
    </source>
</evidence>
<accession>F0ZY49</accession>